<evidence type="ECO:0000313" key="3">
    <source>
        <dbReference type="Proteomes" id="UP000007797"/>
    </source>
</evidence>
<dbReference type="InterPro" id="IPR008615">
    <property type="entry name" value="FNIP"/>
</dbReference>
<accession>F4QCD0</accession>
<feature type="compositionally biased region" description="Polar residues" evidence="1">
    <location>
        <begin position="83"/>
        <end position="92"/>
    </location>
</feature>
<reference evidence="3" key="1">
    <citation type="journal article" date="2011" name="Genome Res.">
        <title>Phylogeny-wide analysis of social amoeba genomes highlights ancient origins for complex intercellular communication.</title>
        <authorList>
            <person name="Heidel A.J."/>
            <person name="Lawal H.M."/>
            <person name="Felder M."/>
            <person name="Schilde C."/>
            <person name="Helps N.R."/>
            <person name="Tunggal B."/>
            <person name="Rivero F."/>
            <person name="John U."/>
            <person name="Schleicher M."/>
            <person name="Eichinger L."/>
            <person name="Platzer M."/>
            <person name="Noegel A.A."/>
            <person name="Schaap P."/>
            <person name="Gloeckner G."/>
        </authorList>
    </citation>
    <scope>NUCLEOTIDE SEQUENCE [LARGE SCALE GENOMIC DNA]</scope>
    <source>
        <strain evidence="3">SH3</strain>
    </source>
</reference>
<feature type="region of interest" description="Disordered" evidence="1">
    <location>
        <begin position="81"/>
        <end position="104"/>
    </location>
</feature>
<feature type="compositionally biased region" description="Low complexity" evidence="1">
    <location>
        <begin position="633"/>
        <end position="668"/>
    </location>
</feature>
<dbReference type="SUPFAM" id="SSF52058">
    <property type="entry name" value="L domain-like"/>
    <property type="match status" value="1"/>
</dbReference>
<dbReference type="KEGG" id="dfa:DFA_11326"/>
<dbReference type="Pfam" id="PF05725">
    <property type="entry name" value="FNIP"/>
    <property type="match status" value="3"/>
</dbReference>
<dbReference type="PANTHER" id="PTHR32134">
    <property type="entry name" value="FNIP REPEAT-CONTAINING PROTEIN"/>
    <property type="match status" value="1"/>
</dbReference>
<sequence length="1113" mass="127349">MEERLTLSRVSKNYQIKKLCPLCKEDYSNEMYKLNNHMILCFLYLTVDMGCLDVVKDTIKDIEFDEQRKKRQREMNDMVLYHQSLTTPRNNKSSISLQSSSPMSATLTDDSFFDSYMYDDEQQDNHSTRKRKKIENVSSYSTTSNHFFKDTLFRVSMISILYREDENQSVMNLLMTCKDAMKWKDTVVFPRLPSIDMIESYKDSGRFNQLPKRYNRVNIKSSKDRDYFKENAGGLINHHCKELNYSIQDKMPIPAGFIPDHFTKIKIEGKIEVGSIPPFTTHLYLGRGQKIYKELFPDTLEVLYIPSGVIGEQSNLDDLLPHNIRILVIKSNLVHPYLHNLKKLYCLAINQYPYKNTIDIGTGSIPNTIKNLHIENCNVEPGYILPSSIKYLSINLANNSPQCIPSSVQYLYIRSDLPLTAGSIPSSVTDLHLQGRLVISKGSIPSSVTSLGLIDLEVLPHVSAIPDSISRLCINGLKSQFDGSLYPSSIEYFAIHGNYDFSLKHCIPPSTKYFNYQVSQPSSIDISANDIPNGVNRVRFGLQYNKEVVSGQIPDSCELLEFSYFYDKSPLWRAVPKQLKTVNCNPICSKINIFERYTNNTIRMEEIKLDEQQWKKRNRETNQLDDTHSHPQSDSLLTSSNNISSLSQQSPLISSPSSSITSTTLTDDPCFDMDDENDTKKRKMIENVSPYSTSANHYFKDSLFRISMISILHREDHNKSVMNLLMTCKDAMKWKDTVVFPRLPSIKTIESYKNNGRINQLPRRYNRVYIESVIDRNYFKENVDGLINHHCKELNYSIHYEPIPAGFIPDHFTKILVSSMIEVGSIPPYTTHLLLGADSYQQEIYKELFPDTLEVLNLAFVVIGQHSNLDDLLPHNLRMLRIPPNFVHPYLFKLKKLYCLEIGQDGHIPGAENRIGAIPNTIKYLYLGNNCTVDAGYTLPSSVKYLTINLTKNSPRCLPSSVQHLSVVYDEPTTILEGSIPSSVKDLKFEGKYNIIKGSIPQSVTRLTLFDLEVSPPADTMPLDSISNLILFDLKCQFDGREYPKSIEYFYIHLKDDFQFKSFIPPSTKYLDYEGDDANFIPNGVTHIRLGPGFDQELTPGYIPDSCQNLIKN</sequence>
<dbReference type="EMBL" id="GL883029">
    <property type="protein sequence ID" value="EGG13565.1"/>
    <property type="molecule type" value="Genomic_DNA"/>
</dbReference>
<organism evidence="2 3">
    <name type="scientific">Cavenderia fasciculata</name>
    <name type="common">Slime mold</name>
    <name type="synonym">Dictyostelium fasciculatum</name>
    <dbReference type="NCBI Taxonomy" id="261658"/>
    <lineage>
        <taxon>Eukaryota</taxon>
        <taxon>Amoebozoa</taxon>
        <taxon>Evosea</taxon>
        <taxon>Eumycetozoa</taxon>
        <taxon>Dictyostelia</taxon>
        <taxon>Acytosteliales</taxon>
        <taxon>Cavenderiaceae</taxon>
        <taxon>Cavenderia</taxon>
    </lineage>
</organism>
<feature type="region of interest" description="Disordered" evidence="1">
    <location>
        <begin position="618"/>
        <end position="684"/>
    </location>
</feature>
<dbReference type="InterPro" id="IPR051251">
    <property type="entry name" value="STK_FNIP-Repeat"/>
</dbReference>
<protein>
    <recommendedName>
        <fullName evidence="4">FNIP repeat-containing protein</fullName>
    </recommendedName>
</protein>
<dbReference type="AlphaFoldDB" id="F4QCD0"/>
<dbReference type="GeneID" id="14866383"/>
<gene>
    <name evidence="2" type="ORF">DFA_11326</name>
</gene>
<dbReference type="RefSeq" id="XP_004350269.1">
    <property type="nucleotide sequence ID" value="XM_004350219.1"/>
</dbReference>
<feature type="compositionally biased region" description="Low complexity" evidence="1">
    <location>
        <begin position="93"/>
        <end position="104"/>
    </location>
</feature>
<proteinExistence type="predicted"/>
<keyword evidence="3" id="KW-1185">Reference proteome</keyword>
<name>F4QCD0_CACFS</name>
<feature type="compositionally biased region" description="Basic and acidic residues" evidence="1">
    <location>
        <begin position="618"/>
        <end position="631"/>
    </location>
</feature>
<evidence type="ECO:0008006" key="4">
    <source>
        <dbReference type="Google" id="ProtNLM"/>
    </source>
</evidence>
<evidence type="ECO:0000313" key="2">
    <source>
        <dbReference type="EMBL" id="EGG13565.1"/>
    </source>
</evidence>
<dbReference type="Proteomes" id="UP000007797">
    <property type="component" value="Unassembled WGS sequence"/>
</dbReference>
<evidence type="ECO:0000256" key="1">
    <source>
        <dbReference type="SAM" id="MobiDB-lite"/>
    </source>
</evidence>
<dbReference type="PANTHER" id="PTHR32134:SF169">
    <property type="entry name" value="FNIP REPEAT-CONTAINING PROTEIN-RELATED"/>
    <property type="match status" value="1"/>
</dbReference>